<gene>
    <name evidence="4" type="ORF">CCMP2556_LOCUS4995</name>
</gene>
<feature type="compositionally biased region" description="Acidic residues" evidence="2">
    <location>
        <begin position="96"/>
        <end position="114"/>
    </location>
</feature>
<proteinExistence type="predicted"/>
<keyword evidence="5" id="KW-1185">Reference proteome</keyword>
<evidence type="ECO:0000313" key="4">
    <source>
        <dbReference type="EMBL" id="CAK8997797.1"/>
    </source>
</evidence>
<comment type="caution">
    <text evidence="4">The sequence shown here is derived from an EMBL/GenBank/DDBJ whole genome shotgun (WGS) entry which is preliminary data.</text>
</comment>
<organism evidence="4 5">
    <name type="scientific">Durusdinium trenchii</name>
    <dbReference type="NCBI Taxonomy" id="1381693"/>
    <lineage>
        <taxon>Eukaryota</taxon>
        <taxon>Sar</taxon>
        <taxon>Alveolata</taxon>
        <taxon>Dinophyceae</taxon>
        <taxon>Suessiales</taxon>
        <taxon>Symbiodiniaceae</taxon>
        <taxon>Durusdinium</taxon>
    </lineage>
</organism>
<feature type="transmembrane region" description="Helical" evidence="3">
    <location>
        <begin position="182"/>
        <end position="201"/>
    </location>
</feature>
<protein>
    <submittedName>
        <fullName evidence="4">Uncharacterized protein</fullName>
    </submittedName>
</protein>
<accession>A0ABP0I5D4</accession>
<sequence>MKEQIMSLHGELRWISSDRQFADGLTKNQTRSLLADRLRRGQIKFIYDPDYVAAKNKTAKDREANKLEFSKRCSGATEPQSTQQSTNNHTQHKQDDDDDDDDDDHEWMVDEEEPTSTTTRPMATPKYVQRILFAMMAFTLNKTALGETALVANNGDANEVLVNDTGTKVVDGDFINSMGWCILYMLAALCMLFGTILGYLYGKRASRLQKLAMQAEITNLTEEAEKWRKKWWDTDTDMAKALQELIDAKMAHEKEKKDLMDTMEVYKVELEQAEHNDAESSNARALLNRALGKIEGHLWDCPLNDRADVFMSPHGNVWHLQHDCHGLATARNVENKRPCTWCAVVPPPFQGQRPDTTLLEDLRDHIGQTSYESVIVG</sequence>
<keyword evidence="3" id="KW-1133">Transmembrane helix</keyword>
<feature type="compositionally biased region" description="Basic and acidic residues" evidence="2">
    <location>
        <begin position="58"/>
        <end position="71"/>
    </location>
</feature>
<dbReference type="Proteomes" id="UP001642484">
    <property type="component" value="Unassembled WGS sequence"/>
</dbReference>
<evidence type="ECO:0000313" key="5">
    <source>
        <dbReference type="Proteomes" id="UP001642484"/>
    </source>
</evidence>
<keyword evidence="1" id="KW-0175">Coiled coil</keyword>
<feature type="region of interest" description="Disordered" evidence="2">
    <location>
        <begin position="57"/>
        <end position="122"/>
    </location>
</feature>
<dbReference type="EMBL" id="CAXAMN010002113">
    <property type="protein sequence ID" value="CAK8997797.1"/>
    <property type="molecule type" value="Genomic_DNA"/>
</dbReference>
<keyword evidence="3" id="KW-0472">Membrane</keyword>
<keyword evidence="3" id="KW-0812">Transmembrane</keyword>
<evidence type="ECO:0000256" key="3">
    <source>
        <dbReference type="SAM" id="Phobius"/>
    </source>
</evidence>
<evidence type="ECO:0000256" key="2">
    <source>
        <dbReference type="SAM" id="MobiDB-lite"/>
    </source>
</evidence>
<reference evidence="4 5" key="1">
    <citation type="submission" date="2024-02" db="EMBL/GenBank/DDBJ databases">
        <authorList>
            <person name="Chen Y."/>
            <person name="Shah S."/>
            <person name="Dougan E. K."/>
            <person name="Thang M."/>
            <person name="Chan C."/>
        </authorList>
    </citation>
    <scope>NUCLEOTIDE SEQUENCE [LARGE SCALE GENOMIC DNA]</scope>
</reference>
<feature type="coiled-coil region" evidence="1">
    <location>
        <begin position="210"/>
        <end position="276"/>
    </location>
</feature>
<evidence type="ECO:0000256" key="1">
    <source>
        <dbReference type="SAM" id="Coils"/>
    </source>
</evidence>
<feature type="compositionally biased region" description="Low complexity" evidence="2">
    <location>
        <begin position="80"/>
        <end position="89"/>
    </location>
</feature>
<name>A0ABP0I5D4_9DINO</name>